<dbReference type="EMBL" id="BGZK01000460">
    <property type="protein sequence ID" value="GBP44919.1"/>
    <property type="molecule type" value="Genomic_DNA"/>
</dbReference>
<accession>A0A4C1W348</accession>
<protein>
    <submittedName>
        <fullName evidence="2">Uncharacterized protein</fullName>
    </submittedName>
</protein>
<evidence type="ECO:0000313" key="3">
    <source>
        <dbReference type="Proteomes" id="UP000299102"/>
    </source>
</evidence>
<dbReference type="Proteomes" id="UP000299102">
    <property type="component" value="Unassembled WGS sequence"/>
</dbReference>
<sequence length="121" mass="13627">MRKLFSKTLPVRGEVVEREPPALMSRHNCVFARHSPDRKLRMRRGMTRPSVSIGTAVRESPRGGVGAGAVGREECKKSKTSWARPRSFYRKRPADRSVTRRRDVAPALAFSMHFACSGTFP</sequence>
<evidence type="ECO:0000256" key="1">
    <source>
        <dbReference type="SAM" id="MobiDB-lite"/>
    </source>
</evidence>
<evidence type="ECO:0000313" key="2">
    <source>
        <dbReference type="EMBL" id="GBP44919.1"/>
    </source>
</evidence>
<feature type="region of interest" description="Disordered" evidence="1">
    <location>
        <begin position="44"/>
        <end position="83"/>
    </location>
</feature>
<comment type="caution">
    <text evidence="2">The sequence shown here is derived from an EMBL/GenBank/DDBJ whole genome shotgun (WGS) entry which is preliminary data.</text>
</comment>
<reference evidence="2 3" key="1">
    <citation type="journal article" date="2019" name="Commun. Biol.">
        <title>The bagworm genome reveals a unique fibroin gene that provides high tensile strength.</title>
        <authorList>
            <person name="Kono N."/>
            <person name="Nakamura H."/>
            <person name="Ohtoshi R."/>
            <person name="Tomita M."/>
            <person name="Numata K."/>
            <person name="Arakawa K."/>
        </authorList>
    </citation>
    <scope>NUCLEOTIDE SEQUENCE [LARGE SCALE GENOMIC DNA]</scope>
</reference>
<dbReference type="AlphaFoldDB" id="A0A4C1W348"/>
<name>A0A4C1W348_EUMVA</name>
<proteinExistence type="predicted"/>
<keyword evidence="3" id="KW-1185">Reference proteome</keyword>
<organism evidence="2 3">
    <name type="scientific">Eumeta variegata</name>
    <name type="common">Bagworm moth</name>
    <name type="synonym">Eumeta japonica</name>
    <dbReference type="NCBI Taxonomy" id="151549"/>
    <lineage>
        <taxon>Eukaryota</taxon>
        <taxon>Metazoa</taxon>
        <taxon>Ecdysozoa</taxon>
        <taxon>Arthropoda</taxon>
        <taxon>Hexapoda</taxon>
        <taxon>Insecta</taxon>
        <taxon>Pterygota</taxon>
        <taxon>Neoptera</taxon>
        <taxon>Endopterygota</taxon>
        <taxon>Lepidoptera</taxon>
        <taxon>Glossata</taxon>
        <taxon>Ditrysia</taxon>
        <taxon>Tineoidea</taxon>
        <taxon>Psychidae</taxon>
        <taxon>Oiketicinae</taxon>
        <taxon>Eumeta</taxon>
    </lineage>
</organism>
<gene>
    <name evidence="2" type="ORF">EVAR_24834_1</name>
</gene>